<organism evidence="13 14">
    <name type="scientific">Cladophialophora chaetospira</name>
    <dbReference type="NCBI Taxonomy" id="386627"/>
    <lineage>
        <taxon>Eukaryota</taxon>
        <taxon>Fungi</taxon>
        <taxon>Dikarya</taxon>
        <taxon>Ascomycota</taxon>
        <taxon>Pezizomycotina</taxon>
        <taxon>Eurotiomycetes</taxon>
        <taxon>Chaetothyriomycetidae</taxon>
        <taxon>Chaetothyriales</taxon>
        <taxon>Herpotrichiellaceae</taxon>
        <taxon>Cladophialophora</taxon>
    </lineage>
</organism>
<keyword evidence="3" id="KW-0547">Nucleotide-binding</keyword>
<evidence type="ECO:0000256" key="7">
    <source>
        <dbReference type="ARBA" id="ARBA00023136"/>
    </source>
</evidence>
<reference evidence="13" key="1">
    <citation type="submission" date="2022-10" db="EMBL/GenBank/DDBJ databases">
        <title>Culturing micro-colonial fungi from biological soil crusts in the Mojave desert and describing Neophaeococcomyces mojavensis, and introducing the new genera and species Taxawa tesnikishii.</title>
        <authorList>
            <person name="Kurbessoian T."/>
            <person name="Stajich J.E."/>
        </authorList>
    </citation>
    <scope>NUCLEOTIDE SEQUENCE</scope>
    <source>
        <strain evidence="13">TK_41</strain>
    </source>
</reference>
<evidence type="ECO:0000256" key="9">
    <source>
        <dbReference type="ARBA" id="ARBA00023289"/>
    </source>
</evidence>
<evidence type="ECO:0000256" key="4">
    <source>
        <dbReference type="ARBA" id="ARBA00022801"/>
    </source>
</evidence>
<keyword evidence="2" id="KW-0479">Metal-binding</keyword>
<dbReference type="FunFam" id="3.40.50.300:FF:000273">
    <property type="entry name" value="GTP-binding protein Rheb homolog"/>
    <property type="match status" value="1"/>
</dbReference>
<dbReference type="InterPro" id="IPR001806">
    <property type="entry name" value="Small_GTPase"/>
</dbReference>
<dbReference type="SMART" id="SM00173">
    <property type="entry name" value="RAS"/>
    <property type="match status" value="1"/>
</dbReference>
<keyword evidence="7" id="KW-0472">Membrane</keyword>
<dbReference type="Proteomes" id="UP001172673">
    <property type="component" value="Unassembled WGS sequence"/>
</dbReference>
<comment type="caution">
    <text evidence="13">The sequence shown here is derived from an EMBL/GenBank/DDBJ whole genome shotgun (WGS) entry which is preliminary data.</text>
</comment>
<dbReference type="GO" id="GO:0003924">
    <property type="term" value="F:GTPase activity"/>
    <property type="evidence" value="ECO:0007669"/>
    <property type="project" value="InterPro"/>
</dbReference>
<dbReference type="InterPro" id="IPR005225">
    <property type="entry name" value="Small_GTP-bd"/>
</dbReference>
<dbReference type="PRINTS" id="PR00449">
    <property type="entry name" value="RASTRNSFRMNG"/>
</dbReference>
<dbReference type="GO" id="GO:0005525">
    <property type="term" value="F:GTP binding"/>
    <property type="evidence" value="ECO:0007669"/>
    <property type="project" value="UniProtKB-KW"/>
</dbReference>
<dbReference type="Gene3D" id="3.40.50.300">
    <property type="entry name" value="P-loop containing nucleotide triphosphate hydrolases"/>
    <property type="match status" value="1"/>
</dbReference>
<keyword evidence="5" id="KW-0460">Magnesium</keyword>
<keyword evidence="6" id="KW-0342">GTP-binding</keyword>
<dbReference type="EMBL" id="JAPDRK010000005">
    <property type="protein sequence ID" value="KAJ9611952.1"/>
    <property type="molecule type" value="Genomic_DNA"/>
</dbReference>
<keyword evidence="4" id="KW-0378">Hydrolase</keyword>
<keyword evidence="9" id="KW-0636">Prenylation</keyword>
<proteinExistence type="inferred from homology"/>
<keyword evidence="1" id="KW-0488">Methylation</keyword>
<dbReference type="CDD" id="cd04137">
    <property type="entry name" value="RheB"/>
    <property type="match status" value="1"/>
</dbReference>
<dbReference type="PROSITE" id="PS51421">
    <property type="entry name" value="RAS"/>
    <property type="match status" value="1"/>
</dbReference>
<evidence type="ECO:0000313" key="13">
    <source>
        <dbReference type="EMBL" id="KAJ9611952.1"/>
    </source>
</evidence>
<protein>
    <submittedName>
        <fullName evidence="13">GTP-binding protein</fullName>
    </submittedName>
</protein>
<dbReference type="AlphaFoldDB" id="A0AA38XEM5"/>
<dbReference type="PROSITE" id="PS51419">
    <property type="entry name" value="RAB"/>
    <property type="match status" value="1"/>
</dbReference>
<dbReference type="NCBIfam" id="TIGR00231">
    <property type="entry name" value="small_GTP"/>
    <property type="match status" value="1"/>
</dbReference>
<dbReference type="GO" id="GO:0007165">
    <property type="term" value="P:signal transduction"/>
    <property type="evidence" value="ECO:0007669"/>
    <property type="project" value="InterPro"/>
</dbReference>
<evidence type="ECO:0000313" key="14">
    <source>
        <dbReference type="Proteomes" id="UP001172673"/>
    </source>
</evidence>
<evidence type="ECO:0000256" key="8">
    <source>
        <dbReference type="ARBA" id="ARBA00023288"/>
    </source>
</evidence>
<evidence type="ECO:0000256" key="1">
    <source>
        <dbReference type="ARBA" id="ARBA00022481"/>
    </source>
</evidence>
<evidence type="ECO:0000256" key="2">
    <source>
        <dbReference type="ARBA" id="ARBA00022723"/>
    </source>
</evidence>
<dbReference type="Pfam" id="PF00071">
    <property type="entry name" value="Ras"/>
    <property type="match status" value="1"/>
</dbReference>
<name>A0AA38XEM5_9EURO</name>
<dbReference type="GO" id="GO:0016020">
    <property type="term" value="C:membrane"/>
    <property type="evidence" value="ECO:0007669"/>
    <property type="project" value="InterPro"/>
</dbReference>
<evidence type="ECO:0000256" key="6">
    <source>
        <dbReference type="ARBA" id="ARBA00023134"/>
    </source>
</evidence>
<dbReference type="SMART" id="SM00175">
    <property type="entry name" value="RAB"/>
    <property type="match status" value="1"/>
</dbReference>
<evidence type="ECO:0000256" key="5">
    <source>
        <dbReference type="ARBA" id="ARBA00022842"/>
    </source>
</evidence>
<dbReference type="SUPFAM" id="SSF52540">
    <property type="entry name" value="P-loop containing nucleoside triphosphate hydrolases"/>
    <property type="match status" value="1"/>
</dbReference>
<comment type="similarity">
    <text evidence="10">Belongs to the small GTPase superfamily. Rheb family.</text>
</comment>
<comment type="subcellular location">
    <subcellularLocation>
        <location evidence="11">Endomembrane system</location>
        <topology evidence="11">Lipid-anchor</topology>
        <orientation evidence="11">Cytoplasmic side</orientation>
    </subcellularLocation>
</comment>
<evidence type="ECO:0000256" key="3">
    <source>
        <dbReference type="ARBA" id="ARBA00022741"/>
    </source>
</evidence>
<dbReference type="PROSITE" id="PS51420">
    <property type="entry name" value="RHO"/>
    <property type="match status" value="1"/>
</dbReference>
<keyword evidence="8" id="KW-0449">Lipoprotein</keyword>
<evidence type="ECO:0000256" key="12">
    <source>
        <dbReference type="ARBA" id="ARBA00049117"/>
    </source>
</evidence>
<evidence type="ECO:0000256" key="10">
    <source>
        <dbReference type="ARBA" id="ARBA00037969"/>
    </source>
</evidence>
<dbReference type="InterPro" id="IPR020849">
    <property type="entry name" value="Small_GTPase_Ras-type"/>
</dbReference>
<dbReference type="PANTHER" id="PTHR24070">
    <property type="entry name" value="RAS, DI-RAS, AND RHEB FAMILY MEMBERS OF SMALL GTPASE SUPERFAMILY"/>
    <property type="match status" value="1"/>
</dbReference>
<dbReference type="GO" id="GO:0046872">
    <property type="term" value="F:metal ion binding"/>
    <property type="evidence" value="ECO:0007669"/>
    <property type="project" value="UniProtKB-KW"/>
</dbReference>
<dbReference type="SMART" id="SM00174">
    <property type="entry name" value="RHO"/>
    <property type="match status" value="1"/>
</dbReference>
<keyword evidence="14" id="KW-1185">Reference proteome</keyword>
<dbReference type="InterPro" id="IPR027417">
    <property type="entry name" value="P-loop_NTPase"/>
</dbReference>
<gene>
    <name evidence="13" type="primary">RHB1</name>
    <name evidence="13" type="ORF">H2200_003547</name>
</gene>
<accession>A0AA38XEM5</accession>
<sequence length="217" mass="23906">MAPSVKQRKIAILGSRSVGECESWITALHELATQYEHCGLTAPLLTTGKSSLAVQYCEGHFVESYYPTIENTFSHEIVHKGQTFLTEIIDTAGQDEYSLLNSKLYIGIHGYVIVYSVASRQSFDMVRIIRDKLLNHLGADSVPIMIVGNKNDVDPKKQRKISAEEGQALGKELNCGWIETSARNNTNVAKGFELMIAEIEKSQEPDKPAGGGKCSVM</sequence>
<dbReference type="GO" id="GO:0012505">
    <property type="term" value="C:endomembrane system"/>
    <property type="evidence" value="ECO:0007669"/>
    <property type="project" value="UniProtKB-SubCell"/>
</dbReference>
<comment type="catalytic activity">
    <reaction evidence="12">
        <text>GTP + H2O = GDP + phosphate + H(+)</text>
        <dbReference type="Rhea" id="RHEA:19669"/>
        <dbReference type="ChEBI" id="CHEBI:15377"/>
        <dbReference type="ChEBI" id="CHEBI:15378"/>
        <dbReference type="ChEBI" id="CHEBI:37565"/>
        <dbReference type="ChEBI" id="CHEBI:43474"/>
        <dbReference type="ChEBI" id="CHEBI:58189"/>
    </reaction>
    <physiologicalReaction direction="left-to-right" evidence="12">
        <dbReference type="Rhea" id="RHEA:19670"/>
    </physiologicalReaction>
</comment>
<evidence type="ECO:0000256" key="11">
    <source>
        <dbReference type="ARBA" id="ARBA00046278"/>
    </source>
</evidence>